<dbReference type="RefSeq" id="WP_111148416.1">
    <property type="nucleotide sequence ID" value="NZ_QKRB01000054.1"/>
</dbReference>
<feature type="domain" description="Amine oxidase" evidence="11">
    <location>
        <begin position="16"/>
        <end position="492"/>
    </location>
</feature>
<dbReference type="SUPFAM" id="SSF51905">
    <property type="entry name" value="FAD/NAD(P)-binding domain"/>
    <property type="match status" value="1"/>
</dbReference>
<evidence type="ECO:0000256" key="3">
    <source>
        <dbReference type="ARBA" id="ARBA00023002"/>
    </source>
</evidence>
<comment type="catalytic activity">
    <reaction evidence="9">
        <text>all-trans-4,4'-diaponeurosporene + 2 AH2 + 2 O2 = 4,4'-diaponeurosporenal + 2 A + 3 H2O</text>
        <dbReference type="Rhea" id="RHEA:56104"/>
        <dbReference type="ChEBI" id="CHEBI:13193"/>
        <dbReference type="ChEBI" id="CHEBI:15377"/>
        <dbReference type="ChEBI" id="CHEBI:15379"/>
        <dbReference type="ChEBI" id="CHEBI:17499"/>
        <dbReference type="ChEBI" id="CHEBI:62743"/>
        <dbReference type="ChEBI" id="CHEBI:79065"/>
    </reaction>
</comment>
<comment type="pathway">
    <text evidence="4">Carotenoid biosynthesis; staphyloxanthin biosynthesis; staphyloxanthin from farnesyl diphosphate: step 3/5.</text>
</comment>
<dbReference type="InterPro" id="IPR002937">
    <property type="entry name" value="Amino_oxidase"/>
</dbReference>
<dbReference type="AlphaFoldDB" id="A0A2W1LQH3"/>
<proteinExistence type="inferred from homology"/>
<reference evidence="12 13" key="1">
    <citation type="submission" date="2018-06" db="EMBL/GenBank/DDBJ databases">
        <title>Paenibacillus imtechensis sp. nov.</title>
        <authorList>
            <person name="Pinnaka A.K."/>
            <person name="Singh H."/>
            <person name="Kaur M."/>
        </authorList>
    </citation>
    <scope>NUCLEOTIDE SEQUENCE [LARGE SCALE GENOMIC DNA]</scope>
    <source>
        <strain evidence="12 13">SMB1</strain>
    </source>
</reference>
<evidence type="ECO:0000256" key="6">
    <source>
        <dbReference type="ARBA" id="ARBA00039159"/>
    </source>
</evidence>
<keyword evidence="13" id="KW-1185">Reference proteome</keyword>
<keyword evidence="2 10" id="KW-0125">Carotenoid biosynthesis</keyword>
<dbReference type="Pfam" id="PF01593">
    <property type="entry name" value="Amino_oxidase"/>
    <property type="match status" value="1"/>
</dbReference>
<evidence type="ECO:0000313" key="12">
    <source>
        <dbReference type="EMBL" id="PZD94081.1"/>
    </source>
</evidence>
<comment type="caution">
    <text evidence="12">The sequence shown here is derived from an EMBL/GenBank/DDBJ whole genome shotgun (WGS) entry which is preliminary data.</text>
</comment>
<evidence type="ECO:0000256" key="5">
    <source>
        <dbReference type="ARBA" id="ARBA00038194"/>
    </source>
</evidence>
<accession>A0A2W1LQH3</accession>
<gene>
    <name evidence="12" type="ORF">DNH61_19165</name>
</gene>
<organism evidence="12 13">
    <name type="scientific">Paenibacillus sambharensis</name>
    <dbReference type="NCBI Taxonomy" id="1803190"/>
    <lineage>
        <taxon>Bacteria</taxon>
        <taxon>Bacillati</taxon>
        <taxon>Bacillota</taxon>
        <taxon>Bacilli</taxon>
        <taxon>Bacillales</taxon>
        <taxon>Paenibacillaceae</taxon>
        <taxon>Paenibacillus</taxon>
    </lineage>
</organism>
<dbReference type="InterPro" id="IPR036188">
    <property type="entry name" value="FAD/NAD-bd_sf"/>
</dbReference>
<dbReference type="PANTHER" id="PTHR43734:SF7">
    <property type="entry name" value="4,4'-DIAPONEUROSPORENE OXYGENASE"/>
    <property type="match status" value="1"/>
</dbReference>
<evidence type="ECO:0000256" key="1">
    <source>
        <dbReference type="ARBA" id="ARBA00001974"/>
    </source>
</evidence>
<evidence type="ECO:0000259" key="11">
    <source>
        <dbReference type="Pfam" id="PF01593"/>
    </source>
</evidence>
<evidence type="ECO:0000313" key="13">
    <source>
        <dbReference type="Proteomes" id="UP000249522"/>
    </source>
</evidence>
<dbReference type="Proteomes" id="UP000249522">
    <property type="component" value="Unassembled WGS sequence"/>
</dbReference>
<comment type="similarity">
    <text evidence="5">Belongs to the carotenoid/retinoid oxidoreductase family. CrtP subfamily.</text>
</comment>
<comment type="cofactor">
    <cofactor evidence="1">
        <name>FAD</name>
        <dbReference type="ChEBI" id="CHEBI:57692"/>
    </cofactor>
</comment>
<evidence type="ECO:0000256" key="7">
    <source>
        <dbReference type="ARBA" id="ARBA00041900"/>
    </source>
</evidence>
<dbReference type="EMBL" id="QKRB01000054">
    <property type="protein sequence ID" value="PZD94081.1"/>
    <property type="molecule type" value="Genomic_DNA"/>
</dbReference>
<dbReference type="NCBIfam" id="TIGR02734">
    <property type="entry name" value="crtI_fam"/>
    <property type="match status" value="1"/>
</dbReference>
<dbReference type="OrthoDB" id="9814556at2"/>
<sequence length="498" mass="54553">MRTYTGKKVVVVGAGLGGLSAASRLAGAGFHVTMLESQAAVGGKLQRIEEHGFRFDRGPSTITMPELFAAPFQAADRRMEDYLDMYRLDPATRNVFADGSVVDLTGSMEAMEEQIASYSPEDAGSFRSFMKEAGRLDALARSQFLNRLLLDWREKADPRLAAALMRVRPLTTLNKLLRRYFRHPNTLALFGRYATYIGSSPYQSPAIFAMLAQVEAVSGIYGVKGGTYRIAEALAQLAREQGADIRTSVKVNRIKVHAGRAAGVETDQGDFPADIVLANADVLSTYRWLLPEHERPSMSDRRIAGYEPSLSGFVMLLGVQRSYEQLLHHNVLFPGVYEEEFDSIFRRKQAPQDPAVYVCHPAYSEPDAAPSGGSSLFVLVNAPCLSAGWSWKENREAYAERVTGLLAARGICGLNEAKVKRLYTPDDLARDTGAYRGAIYGISSNTAAQTFFRPANRSRDIEGLWFVGGTTHPGGGTPIVTLSGQLVADRLIDLYGST</sequence>
<evidence type="ECO:0000256" key="9">
    <source>
        <dbReference type="ARBA" id="ARBA00048532"/>
    </source>
</evidence>
<protein>
    <recommendedName>
        <fullName evidence="6">4,4'-diaponeurosporene oxygenase</fullName>
    </recommendedName>
    <alternativeName>
        <fullName evidence="7">4,4'-diaponeurosporene oxidase</fullName>
    </alternativeName>
    <alternativeName>
        <fullName evidence="8">Carotenoid oxidase</fullName>
    </alternativeName>
</protein>
<evidence type="ECO:0000256" key="4">
    <source>
        <dbReference type="ARBA" id="ARBA00037901"/>
    </source>
</evidence>
<dbReference type="Gene3D" id="3.50.50.60">
    <property type="entry name" value="FAD/NAD(P)-binding domain"/>
    <property type="match status" value="2"/>
</dbReference>
<keyword evidence="3 10" id="KW-0560">Oxidoreductase</keyword>
<evidence type="ECO:0000256" key="10">
    <source>
        <dbReference type="RuleBase" id="RU362075"/>
    </source>
</evidence>
<dbReference type="PANTHER" id="PTHR43734">
    <property type="entry name" value="PHYTOENE DESATURASE"/>
    <property type="match status" value="1"/>
</dbReference>
<dbReference type="InterPro" id="IPR014105">
    <property type="entry name" value="Carotenoid/retinoid_OxRdtase"/>
</dbReference>
<dbReference type="GO" id="GO:0016491">
    <property type="term" value="F:oxidoreductase activity"/>
    <property type="evidence" value="ECO:0007669"/>
    <property type="project" value="UniProtKB-KW"/>
</dbReference>
<name>A0A2W1LQH3_9BACL</name>
<dbReference type="GO" id="GO:0016117">
    <property type="term" value="P:carotenoid biosynthetic process"/>
    <property type="evidence" value="ECO:0007669"/>
    <property type="project" value="UniProtKB-KW"/>
</dbReference>
<evidence type="ECO:0000256" key="8">
    <source>
        <dbReference type="ARBA" id="ARBA00042619"/>
    </source>
</evidence>
<evidence type="ECO:0000256" key="2">
    <source>
        <dbReference type="ARBA" id="ARBA00022746"/>
    </source>
</evidence>